<gene>
    <name evidence="2" type="ORF">H8S84_10295</name>
</gene>
<name>A0A923N7J9_9BACT</name>
<evidence type="ECO:0000313" key="2">
    <source>
        <dbReference type="EMBL" id="MBC5993224.1"/>
    </source>
</evidence>
<feature type="transmembrane region" description="Helical" evidence="1">
    <location>
        <begin position="61"/>
        <end position="83"/>
    </location>
</feature>
<organism evidence="2 3">
    <name type="scientific">Pontibacter cellulosilyticus</name>
    <dbReference type="NCBI Taxonomy" id="1720253"/>
    <lineage>
        <taxon>Bacteria</taxon>
        <taxon>Pseudomonadati</taxon>
        <taxon>Bacteroidota</taxon>
        <taxon>Cytophagia</taxon>
        <taxon>Cytophagales</taxon>
        <taxon>Hymenobacteraceae</taxon>
        <taxon>Pontibacter</taxon>
    </lineage>
</organism>
<protein>
    <submittedName>
        <fullName evidence="2">Uncharacterized protein</fullName>
    </submittedName>
</protein>
<sequence>MSNWIDRIIKKPRVLGVTAIVLNLIPTWWTFFFFITIPIMLLCVVFLFLKPRTKTAYELPEGILIFGIAFGLLMSIVSIIEIAQV</sequence>
<keyword evidence="3" id="KW-1185">Reference proteome</keyword>
<dbReference type="RefSeq" id="WP_187067227.1">
    <property type="nucleotide sequence ID" value="NZ_JACRVF010000002.1"/>
</dbReference>
<dbReference type="Proteomes" id="UP000603640">
    <property type="component" value="Unassembled WGS sequence"/>
</dbReference>
<dbReference type="AlphaFoldDB" id="A0A923N7J9"/>
<accession>A0A923N7J9</accession>
<keyword evidence="1" id="KW-1133">Transmembrane helix</keyword>
<comment type="caution">
    <text evidence="2">The sequence shown here is derived from an EMBL/GenBank/DDBJ whole genome shotgun (WGS) entry which is preliminary data.</text>
</comment>
<keyword evidence="1" id="KW-0812">Transmembrane</keyword>
<feature type="transmembrane region" description="Helical" evidence="1">
    <location>
        <begin position="28"/>
        <end position="49"/>
    </location>
</feature>
<dbReference type="EMBL" id="JACRVF010000002">
    <property type="protein sequence ID" value="MBC5993224.1"/>
    <property type="molecule type" value="Genomic_DNA"/>
</dbReference>
<evidence type="ECO:0000313" key="3">
    <source>
        <dbReference type="Proteomes" id="UP000603640"/>
    </source>
</evidence>
<keyword evidence="1" id="KW-0472">Membrane</keyword>
<proteinExistence type="predicted"/>
<evidence type="ECO:0000256" key="1">
    <source>
        <dbReference type="SAM" id="Phobius"/>
    </source>
</evidence>
<reference evidence="2" key="1">
    <citation type="submission" date="2020-08" db="EMBL/GenBank/DDBJ databases">
        <title>Pontibacter sp. SD6 16S ribosomal RNA gene Genome sequencing and assembly.</title>
        <authorList>
            <person name="Kang M."/>
        </authorList>
    </citation>
    <scope>NUCLEOTIDE SEQUENCE</scope>
    <source>
        <strain evidence="2">SD6</strain>
    </source>
</reference>